<evidence type="ECO:0000256" key="1">
    <source>
        <dbReference type="ARBA" id="ARBA00022737"/>
    </source>
</evidence>
<evidence type="ECO:0000313" key="3">
    <source>
        <dbReference type="EMBL" id="KAF9441483.1"/>
    </source>
</evidence>
<protein>
    <recommendedName>
        <fullName evidence="2">Nephrocystin 3-like N-terminal domain-containing protein</fullName>
    </recommendedName>
</protein>
<sequence length="443" mass="51332">MLPWYSHHTDNRDPRLVLPRRSQVGLSVAEWTRRCGQIRCGPDCRRVRHRQGRSRSRVFLFAAQQAIQVQRSLHHSCLPAGYPFLWLSAPRHCEARCGPDLLEKTPRVQFRKLIVEPLLLLSHERKRVIILDGLDECDGESNQLEIIELINNLLHSNTSFPIIWMICSRSESHLKRTFARSDYAMQCWREFLPIDSEESRSDTETFIRGRFREIHDQYGEYVEEDVDGCWPPEATTERIIEKSSGLFVLADTLLKHIEDAETHDPDERLGEVLAFLKHSYLTGSRNPMHDLDLFYTHILSLIPDDHWSTVRQILVASTFRSPYSDRLAVQPMCNLLGISRTKFYAAMRRLHSVINIPEPSDATYTPPHFFHATFLDYLTNPNRAGRFFIGRIVTDYRITIAAGLWDFVLSELRCLGSTIGLAEINQNRLEVWGNPEISLLLKQ</sequence>
<keyword evidence="4" id="KW-1185">Reference proteome</keyword>
<evidence type="ECO:0000313" key="4">
    <source>
        <dbReference type="Proteomes" id="UP000807342"/>
    </source>
</evidence>
<dbReference type="PANTHER" id="PTHR10039:SF14">
    <property type="entry name" value="NACHT DOMAIN-CONTAINING PROTEIN"/>
    <property type="match status" value="1"/>
</dbReference>
<gene>
    <name evidence="3" type="ORF">P691DRAFT_854337</name>
</gene>
<feature type="domain" description="Nephrocystin 3-like N-terminal" evidence="2">
    <location>
        <begin position="100"/>
        <end position="169"/>
    </location>
</feature>
<proteinExistence type="predicted"/>
<evidence type="ECO:0000259" key="2">
    <source>
        <dbReference type="Pfam" id="PF24883"/>
    </source>
</evidence>
<dbReference type="AlphaFoldDB" id="A0A9P5WYJ6"/>
<name>A0A9P5WYJ6_9AGAR</name>
<dbReference type="EMBL" id="MU151893">
    <property type="protein sequence ID" value="KAF9441483.1"/>
    <property type="molecule type" value="Genomic_DNA"/>
</dbReference>
<dbReference type="InterPro" id="IPR056884">
    <property type="entry name" value="NPHP3-like_N"/>
</dbReference>
<reference evidence="3" key="1">
    <citation type="submission" date="2020-11" db="EMBL/GenBank/DDBJ databases">
        <authorList>
            <consortium name="DOE Joint Genome Institute"/>
            <person name="Ahrendt S."/>
            <person name="Riley R."/>
            <person name="Andreopoulos W."/>
            <person name="Labutti K."/>
            <person name="Pangilinan J."/>
            <person name="Ruiz-Duenas F.J."/>
            <person name="Barrasa J.M."/>
            <person name="Sanchez-Garcia M."/>
            <person name="Camarero S."/>
            <person name="Miyauchi S."/>
            <person name="Serrano A."/>
            <person name="Linde D."/>
            <person name="Babiker R."/>
            <person name="Drula E."/>
            <person name="Ayuso-Fernandez I."/>
            <person name="Pacheco R."/>
            <person name="Padilla G."/>
            <person name="Ferreira P."/>
            <person name="Barriuso J."/>
            <person name="Kellner H."/>
            <person name="Castanera R."/>
            <person name="Alfaro M."/>
            <person name="Ramirez L."/>
            <person name="Pisabarro A.G."/>
            <person name="Kuo A."/>
            <person name="Tritt A."/>
            <person name="Lipzen A."/>
            <person name="He G."/>
            <person name="Yan M."/>
            <person name="Ng V."/>
            <person name="Cullen D."/>
            <person name="Martin F."/>
            <person name="Rosso M.-N."/>
            <person name="Henrissat B."/>
            <person name="Hibbett D."/>
            <person name="Martinez A.T."/>
            <person name="Grigoriev I.V."/>
        </authorList>
    </citation>
    <scope>NUCLEOTIDE SEQUENCE</scope>
    <source>
        <strain evidence="3">MF-IS2</strain>
    </source>
</reference>
<dbReference type="Pfam" id="PF24883">
    <property type="entry name" value="NPHP3_N"/>
    <property type="match status" value="1"/>
</dbReference>
<feature type="non-terminal residue" evidence="3">
    <location>
        <position position="443"/>
    </location>
</feature>
<comment type="caution">
    <text evidence="3">The sequence shown here is derived from an EMBL/GenBank/DDBJ whole genome shotgun (WGS) entry which is preliminary data.</text>
</comment>
<keyword evidence="1" id="KW-0677">Repeat</keyword>
<dbReference type="PANTHER" id="PTHR10039">
    <property type="entry name" value="AMELOGENIN"/>
    <property type="match status" value="1"/>
</dbReference>
<organism evidence="3 4">
    <name type="scientific">Macrolepiota fuliginosa MF-IS2</name>
    <dbReference type="NCBI Taxonomy" id="1400762"/>
    <lineage>
        <taxon>Eukaryota</taxon>
        <taxon>Fungi</taxon>
        <taxon>Dikarya</taxon>
        <taxon>Basidiomycota</taxon>
        <taxon>Agaricomycotina</taxon>
        <taxon>Agaricomycetes</taxon>
        <taxon>Agaricomycetidae</taxon>
        <taxon>Agaricales</taxon>
        <taxon>Agaricineae</taxon>
        <taxon>Agaricaceae</taxon>
        <taxon>Macrolepiota</taxon>
    </lineage>
</organism>
<dbReference type="OrthoDB" id="2848161at2759"/>
<accession>A0A9P5WYJ6</accession>
<dbReference type="Proteomes" id="UP000807342">
    <property type="component" value="Unassembled WGS sequence"/>
</dbReference>